<feature type="transmembrane region" description="Helical" evidence="2">
    <location>
        <begin position="392"/>
        <end position="412"/>
    </location>
</feature>
<evidence type="ECO:0000256" key="1">
    <source>
        <dbReference type="SAM" id="MobiDB-lite"/>
    </source>
</evidence>
<feature type="transmembrane region" description="Helical" evidence="2">
    <location>
        <begin position="418"/>
        <end position="441"/>
    </location>
</feature>
<accession>A0AAN6NBY6</accession>
<keyword evidence="4" id="KW-1185">Reference proteome</keyword>
<evidence type="ECO:0000256" key="2">
    <source>
        <dbReference type="SAM" id="Phobius"/>
    </source>
</evidence>
<organism evidence="3 4">
    <name type="scientific">Diplogelasinospora grovesii</name>
    <dbReference type="NCBI Taxonomy" id="303347"/>
    <lineage>
        <taxon>Eukaryota</taxon>
        <taxon>Fungi</taxon>
        <taxon>Dikarya</taxon>
        <taxon>Ascomycota</taxon>
        <taxon>Pezizomycotina</taxon>
        <taxon>Sordariomycetes</taxon>
        <taxon>Sordariomycetidae</taxon>
        <taxon>Sordariales</taxon>
        <taxon>Diplogelasinosporaceae</taxon>
        <taxon>Diplogelasinospora</taxon>
    </lineage>
</organism>
<evidence type="ECO:0000313" key="4">
    <source>
        <dbReference type="Proteomes" id="UP001303473"/>
    </source>
</evidence>
<feature type="transmembrane region" description="Helical" evidence="2">
    <location>
        <begin position="357"/>
        <end position="380"/>
    </location>
</feature>
<sequence length="455" mass="49588">MNYTIVVPEGSTNHGNPKLLCTPPAWYDYVLFYFANYFAHAGTVITHPGQGFFETALVVAAALLVPVTGATRAVAAMQRGARFESNPLKRAARARALCMVAKSPEARRPIEGQEAAAEAGQVEPGNVVCVESNPKADDEIQPACAAEGQRALPPAAAPSEPGFPEPPRGGQLVPSEDEGSKPVDPRGKHWSSAVSWDEVPRRYMIHGQYSLEPDQGYILAFVPPDAPLEFESPEYARHIEQKQGFAESYSAPKLLISLVQAVWAIITLYRARGDQIDQYGYAAFGLTVAPYAWMSVLNSLGNLLTPEYPAIFMVRTPLMDEVEERGLGKFAGELRVKIDYSSEYKHDSGPISDRRMLWHYFSAFVCGLIPLAIIGGLSGFHNQNSTPLQRGFTMSWLVVSIAVGANVIYAIEPPQTDIPVFFLIMLTILYGIPAVGGMVVVGQMIHEFGICTLLG</sequence>
<evidence type="ECO:0000313" key="3">
    <source>
        <dbReference type="EMBL" id="KAK3940962.1"/>
    </source>
</evidence>
<dbReference type="EMBL" id="MU853789">
    <property type="protein sequence ID" value="KAK3940962.1"/>
    <property type="molecule type" value="Genomic_DNA"/>
</dbReference>
<dbReference type="AlphaFoldDB" id="A0AAN6NBY6"/>
<reference evidence="4" key="1">
    <citation type="journal article" date="2023" name="Mol. Phylogenet. Evol.">
        <title>Genome-scale phylogeny and comparative genomics of the fungal order Sordariales.</title>
        <authorList>
            <person name="Hensen N."/>
            <person name="Bonometti L."/>
            <person name="Westerberg I."/>
            <person name="Brannstrom I.O."/>
            <person name="Guillou S."/>
            <person name="Cros-Aarteil S."/>
            <person name="Calhoun S."/>
            <person name="Haridas S."/>
            <person name="Kuo A."/>
            <person name="Mondo S."/>
            <person name="Pangilinan J."/>
            <person name="Riley R."/>
            <person name="LaButti K."/>
            <person name="Andreopoulos B."/>
            <person name="Lipzen A."/>
            <person name="Chen C."/>
            <person name="Yan M."/>
            <person name="Daum C."/>
            <person name="Ng V."/>
            <person name="Clum A."/>
            <person name="Steindorff A."/>
            <person name="Ohm R.A."/>
            <person name="Martin F."/>
            <person name="Silar P."/>
            <person name="Natvig D.O."/>
            <person name="Lalanne C."/>
            <person name="Gautier V."/>
            <person name="Ament-Velasquez S.L."/>
            <person name="Kruys A."/>
            <person name="Hutchinson M.I."/>
            <person name="Powell A.J."/>
            <person name="Barry K."/>
            <person name="Miller A.N."/>
            <person name="Grigoriev I.V."/>
            <person name="Debuchy R."/>
            <person name="Gladieux P."/>
            <person name="Hiltunen Thoren M."/>
            <person name="Johannesson H."/>
        </authorList>
    </citation>
    <scope>NUCLEOTIDE SEQUENCE [LARGE SCALE GENOMIC DNA]</scope>
    <source>
        <strain evidence="4">CBS 340.73</strain>
    </source>
</reference>
<keyword evidence="2" id="KW-0812">Transmembrane</keyword>
<proteinExistence type="predicted"/>
<comment type="caution">
    <text evidence="3">The sequence shown here is derived from an EMBL/GenBank/DDBJ whole genome shotgun (WGS) entry which is preliminary data.</text>
</comment>
<feature type="compositionally biased region" description="Basic and acidic residues" evidence="1">
    <location>
        <begin position="178"/>
        <end position="187"/>
    </location>
</feature>
<gene>
    <name evidence="3" type="ORF">QBC46DRAFT_383964</name>
</gene>
<name>A0AAN6NBY6_9PEZI</name>
<feature type="region of interest" description="Disordered" evidence="1">
    <location>
        <begin position="147"/>
        <end position="191"/>
    </location>
</feature>
<protein>
    <submittedName>
        <fullName evidence="3">Uncharacterized protein</fullName>
    </submittedName>
</protein>
<keyword evidence="2" id="KW-0472">Membrane</keyword>
<keyword evidence="2" id="KW-1133">Transmembrane helix</keyword>
<dbReference type="Proteomes" id="UP001303473">
    <property type="component" value="Unassembled WGS sequence"/>
</dbReference>